<dbReference type="InterPro" id="IPR021727">
    <property type="entry name" value="DUF3299"/>
</dbReference>
<dbReference type="Pfam" id="PF11736">
    <property type="entry name" value="DUF3299"/>
    <property type="match status" value="1"/>
</dbReference>
<organism evidence="2 3">
    <name type="scientific">Xylophilus ampelinus</name>
    <dbReference type="NCBI Taxonomy" id="54067"/>
    <lineage>
        <taxon>Bacteria</taxon>
        <taxon>Pseudomonadati</taxon>
        <taxon>Pseudomonadota</taxon>
        <taxon>Betaproteobacteria</taxon>
        <taxon>Burkholderiales</taxon>
        <taxon>Xylophilus</taxon>
    </lineage>
</organism>
<evidence type="ECO:0000256" key="1">
    <source>
        <dbReference type="SAM" id="SignalP"/>
    </source>
</evidence>
<accession>A0A318SUI4</accession>
<evidence type="ECO:0000313" key="2">
    <source>
        <dbReference type="EMBL" id="PYE73775.1"/>
    </source>
</evidence>
<dbReference type="Proteomes" id="UP000247540">
    <property type="component" value="Unassembled WGS sequence"/>
</dbReference>
<dbReference type="OrthoDB" id="9784998at2"/>
<protein>
    <recommendedName>
        <fullName evidence="4">DUF3299 domain-containing protein</fullName>
    </recommendedName>
</protein>
<evidence type="ECO:0000313" key="3">
    <source>
        <dbReference type="Proteomes" id="UP000247540"/>
    </source>
</evidence>
<keyword evidence="1" id="KW-0732">Signal</keyword>
<dbReference type="EMBL" id="QJTC01000032">
    <property type="protein sequence ID" value="PYE73775.1"/>
    <property type="molecule type" value="Genomic_DNA"/>
</dbReference>
<dbReference type="InterPro" id="IPR006311">
    <property type="entry name" value="TAT_signal"/>
</dbReference>
<dbReference type="PROSITE" id="PS51318">
    <property type="entry name" value="TAT"/>
    <property type="match status" value="1"/>
</dbReference>
<feature type="chain" id="PRO_5016394437" description="DUF3299 domain-containing protein" evidence="1">
    <location>
        <begin position="32"/>
        <end position="185"/>
    </location>
</feature>
<dbReference type="RefSeq" id="WP_110466874.1">
    <property type="nucleotide sequence ID" value="NZ_JAMOFZ010000031.1"/>
</dbReference>
<gene>
    <name evidence="2" type="ORF">DFQ15_13212</name>
</gene>
<name>A0A318SUI4_9BURK</name>
<keyword evidence="3" id="KW-1185">Reference proteome</keyword>
<feature type="signal peptide" evidence="1">
    <location>
        <begin position="1"/>
        <end position="31"/>
    </location>
</feature>
<dbReference type="Gene3D" id="2.40.50.870">
    <property type="entry name" value="Protein of unknown function (DUF3299)"/>
    <property type="match status" value="1"/>
</dbReference>
<sequence>MHHAFPSVAQRRRWLQAAAAMVCTAATGARAADSFKPIAWDDLVPPDWDPMKSFQDLQNLSSAPDADPRVQKLYERMRKVWDEAPTVAAMDGRRVRMPGYVVPLEEGWQGLGEFLLVPYFGACIHTPPPPANQIVLVRIDPPAKGFRSMDAVWVNGTLGLARGSSDMGASAYSMVADSVTRYRKK</sequence>
<evidence type="ECO:0008006" key="4">
    <source>
        <dbReference type="Google" id="ProtNLM"/>
    </source>
</evidence>
<comment type="caution">
    <text evidence="2">The sequence shown here is derived from an EMBL/GenBank/DDBJ whole genome shotgun (WGS) entry which is preliminary data.</text>
</comment>
<reference evidence="2 3" key="1">
    <citation type="submission" date="2018-06" db="EMBL/GenBank/DDBJ databases">
        <title>Genomic Encyclopedia of Type Strains, Phase III (KMG-III): the genomes of soil and plant-associated and newly described type strains.</title>
        <authorList>
            <person name="Whitman W."/>
        </authorList>
    </citation>
    <scope>NUCLEOTIDE SEQUENCE [LARGE SCALE GENOMIC DNA]</scope>
    <source>
        <strain evidence="2 3">CECT 7646</strain>
    </source>
</reference>
<dbReference type="AlphaFoldDB" id="A0A318SUI4"/>
<proteinExistence type="predicted"/>